<feature type="domain" description="Poly-beta-hydroxybutyrate polymerase N-terminal" evidence="6">
    <location>
        <begin position="130"/>
        <end position="302"/>
    </location>
</feature>
<protein>
    <submittedName>
        <fullName evidence="7">Class I poly(R)-hydroxyalkanoic acid synthase</fullName>
    </submittedName>
</protein>
<organism evidence="7 8">
    <name type="scientific">Tianweitania aestuarii</name>
    <dbReference type="NCBI Taxonomy" id="2814886"/>
    <lineage>
        <taxon>Bacteria</taxon>
        <taxon>Pseudomonadati</taxon>
        <taxon>Pseudomonadota</taxon>
        <taxon>Alphaproteobacteria</taxon>
        <taxon>Hyphomicrobiales</taxon>
        <taxon>Phyllobacteriaceae</taxon>
        <taxon>Tianweitania</taxon>
    </lineage>
</organism>
<evidence type="ECO:0000256" key="2">
    <source>
        <dbReference type="ARBA" id="ARBA00022490"/>
    </source>
</evidence>
<feature type="region of interest" description="Disordered" evidence="5">
    <location>
        <begin position="1"/>
        <end position="21"/>
    </location>
</feature>
<dbReference type="PANTHER" id="PTHR36837:SF5">
    <property type="entry name" value="POLY-3-HYDROXYBUTYRATE SYNTHASE"/>
    <property type="match status" value="1"/>
</dbReference>
<keyword evidence="8" id="KW-1185">Reference proteome</keyword>
<evidence type="ECO:0000313" key="7">
    <source>
        <dbReference type="EMBL" id="MBS9720641.1"/>
    </source>
</evidence>
<proteinExistence type="predicted"/>
<evidence type="ECO:0000256" key="5">
    <source>
        <dbReference type="SAM" id="MobiDB-lite"/>
    </source>
</evidence>
<dbReference type="RefSeq" id="WP_213984143.1">
    <property type="nucleotide sequence ID" value="NZ_JAFMNX010000001.1"/>
</dbReference>
<dbReference type="EMBL" id="JAFMNX010000001">
    <property type="protein sequence ID" value="MBS9720641.1"/>
    <property type="molecule type" value="Genomic_DNA"/>
</dbReference>
<name>A0ABS5RUF4_9HYPH</name>
<gene>
    <name evidence="7" type="primary">phaC</name>
    <name evidence="7" type="ORF">JYU29_08075</name>
</gene>
<reference evidence="7 8" key="1">
    <citation type="submission" date="2021-03" db="EMBL/GenBank/DDBJ databases">
        <title>Tianweitania aestuarii sp. nov., isolated from a tidal flat.</title>
        <authorList>
            <person name="Park S."/>
            <person name="Yoon J.-H."/>
        </authorList>
    </citation>
    <scope>NUCLEOTIDE SEQUENCE [LARGE SCALE GENOMIC DNA]</scope>
    <source>
        <strain evidence="7 8">BSSL-BM11</strain>
    </source>
</reference>
<dbReference type="Pfam" id="PF07167">
    <property type="entry name" value="PhaC_N"/>
    <property type="match status" value="1"/>
</dbReference>
<dbReference type="PANTHER" id="PTHR36837">
    <property type="entry name" value="POLY(3-HYDROXYALKANOATE) POLYMERASE SUBUNIT PHAC"/>
    <property type="match status" value="1"/>
</dbReference>
<dbReference type="InterPro" id="IPR029058">
    <property type="entry name" value="AB_hydrolase_fold"/>
</dbReference>
<evidence type="ECO:0000256" key="1">
    <source>
        <dbReference type="ARBA" id="ARBA00004496"/>
    </source>
</evidence>
<feature type="compositionally biased region" description="Basic and acidic residues" evidence="5">
    <location>
        <begin position="1"/>
        <end position="10"/>
    </location>
</feature>
<keyword evidence="2" id="KW-0963">Cytoplasm</keyword>
<keyword evidence="3" id="KW-0808">Transferase</keyword>
<evidence type="ECO:0000313" key="8">
    <source>
        <dbReference type="Proteomes" id="UP001297272"/>
    </source>
</evidence>
<comment type="caution">
    <text evidence="7">The sequence shown here is derived from an EMBL/GenBank/DDBJ whole genome shotgun (WGS) entry which is preliminary data.</text>
</comment>
<dbReference type="Gene3D" id="3.40.50.1820">
    <property type="entry name" value="alpha/beta hydrolase"/>
    <property type="match status" value="1"/>
</dbReference>
<evidence type="ECO:0000256" key="3">
    <source>
        <dbReference type="ARBA" id="ARBA00022679"/>
    </source>
</evidence>
<comment type="subcellular location">
    <subcellularLocation>
        <location evidence="1">Cytoplasm</location>
    </subcellularLocation>
</comment>
<dbReference type="InterPro" id="IPR051321">
    <property type="entry name" value="PHA/PHB_synthase"/>
</dbReference>
<dbReference type="InterPro" id="IPR010963">
    <property type="entry name" value="PHA_synth_I"/>
</dbReference>
<dbReference type="SUPFAM" id="SSF53474">
    <property type="entry name" value="alpha/beta-Hydrolases"/>
    <property type="match status" value="1"/>
</dbReference>
<accession>A0ABS5RUF4</accession>
<keyword evidence="4" id="KW-0012">Acyltransferase</keyword>
<evidence type="ECO:0000259" key="6">
    <source>
        <dbReference type="Pfam" id="PF07167"/>
    </source>
</evidence>
<evidence type="ECO:0000256" key="4">
    <source>
        <dbReference type="ARBA" id="ARBA00023315"/>
    </source>
</evidence>
<dbReference type="NCBIfam" id="TIGR01838">
    <property type="entry name" value="PHA_synth_I"/>
    <property type="match status" value="1"/>
</dbReference>
<dbReference type="InterPro" id="IPR010941">
    <property type="entry name" value="PhaC_N"/>
</dbReference>
<sequence>MTERPERSETENTGGAAGFKPFDQASVDPFLIKNPEHFALNLARMIEEAGKAAAAWAGPRERGELPPASGEPMSDMVRTFSKVTEYWLAEPSRAFEAQTKLFAGFMGIWANSLQKLNDAATPDIVPLDERDKRFQDPDWSRHAFFDFLKQAYFILSRWAADLVDQAADLDPATRQKANFYVKQIASAISPSNFVLTNPELFRETVASNGENLVRGMRMLAEDIAAGRGELKLRQSDAKQFRVGENIATTEGSVIARNDLAEIIQYAPSTDTVLKRPLLIVPPWINKFYILDLNPQKSFIRWAIGQGHTVFVISWVNPDERHAELGWEDYIRDGIQLGLDQVEQATGEREVNAIGYCVGGTLLAAALAQQAQEGDNRIRSATFFTTQVDFTHAGDLKVFVDPEQIMAVEAAMNARGFLDGTKMATAFNMLRAGDLIWPYVVNNYLRGKEPLPFDLLYWNSDSTRMTAANHSFYLRNCYLDNRLSRGEMKLNGRTLSLQDITIPVYNLATREDHIAPARSVFEGSQFFGGPVDYVMAGSGHIAGVVNPPAANKYQFWTGDKPAGAFDDWVARAEPHAGSWWPHWHAWIEQRDDARVAARKPGTSTPILGAAPGTYVHGKD</sequence>
<dbReference type="Proteomes" id="UP001297272">
    <property type="component" value="Unassembled WGS sequence"/>
</dbReference>